<evidence type="ECO:0000313" key="5">
    <source>
        <dbReference type="EMBL" id="AZU04946.1"/>
    </source>
</evidence>
<dbReference type="Pfam" id="PF01124">
    <property type="entry name" value="MAPEG"/>
    <property type="match status" value="1"/>
</dbReference>
<dbReference type="GO" id="GO:0016020">
    <property type="term" value="C:membrane"/>
    <property type="evidence" value="ECO:0007669"/>
    <property type="project" value="UniProtKB-SubCell"/>
</dbReference>
<dbReference type="AlphaFoldDB" id="A0A3T0ECC6"/>
<accession>A0A3T0ECC6</accession>
<dbReference type="InterPro" id="IPR023352">
    <property type="entry name" value="MAPEG-like_dom_sf"/>
</dbReference>
<dbReference type="OrthoDB" id="5516290at2"/>
<gene>
    <name evidence="5" type="ORF">X907_2431</name>
</gene>
<evidence type="ECO:0000256" key="3">
    <source>
        <dbReference type="ARBA" id="ARBA00022989"/>
    </source>
</evidence>
<evidence type="ECO:0000256" key="4">
    <source>
        <dbReference type="ARBA" id="ARBA00023136"/>
    </source>
</evidence>
<evidence type="ECO:0000256" key="1">
    <source>
        <dbReference type="ARBA" id="ARBA00004370"/>
    </source>
</evidence>
<keyword evidence="2" id="KW-0812">Transmembrane</keyword>
<keyword evidence="4" id="KW-0472">Membrane</keyword>
<evidence type="ECO:0000256" key="2">
    <source>
        <dbReference type="ARBA" id="ARBA00022692"/>
    </source>
</evidence>
<dbReference type="Gene3D" id="1.20.120.550">
    <property type="entry name" value="Membrane associated eicosanoid/glutathione metabolism-like domain"/>
    <property type="match status" value="1"/>
</dbReference>
<keyword evidence="3" id="KW-1133">Transmembrane helix</keyword>
<dbReference type="KEGG" id="gak:X907_2431"/>
<organism evidence="5 6">
    <name type="scientific">Glycocaulis alkaliphilus</name>
    <dbReference type="NCBI Taxonomy" id="1434191"/>
    <lineage>
        <taxon>Bacteria</taxon>
        <taxon>Pseudomonadati</taxon>
        <taxon>Pseudomonadota</taxon>
        <taxon>Alphaproteobacteria</taxon>
        <taxon>Maricaulales</taxon>
        <taxon>Maricaulaceae</taxon>
        <taxon>Glycocaulis</taxon>
    </lineage>
</organism>
<evidence type="ECO:0000313" key="6">
    <source>
        <dbReference type="Proteomes" id="UP000286954"/>
    </source>
</evidence>
<name>A0A3T0ECC6_9PROT</name>
<dbReference type="InterPro" id="IPR001129">
    <property type="entry name" value="Membr-assoc_MAPEG"/>
</dbReference>
<reference evidence="5 6" key="1">
    <citation type="submission" date="2016-12" db="EMBL/GenBank/DDBJ databases">
        <title>The genome of dimorphic prosthecate Glycocaulis alkaliphilus 6b-8t, isolated from crude oil dictates its adaptability in petroleum environments.</title>
        <authorList>
            <person name="Wu X.-L."/>
            <person name="Geng S."/>
        </authorList>
    </citation>
    <scope>NUCLEOTIDE SEQUENCE [LARGE SCALE GENOMIC DNA]</scope>
    <source>
        <strain evidence="5 6">6B-8</strain>
    </source>
</reference>
<dbReference type="EMBL" id="CP018911">
    <property type="protein sequence ID" value="AZU04946.1"/>
    <property type="molecule type" value="Genomic_DNA"/>
</dbReference>
<dbReference type="Proteomes" id="UP000286954">
    <property type="component" value="Chromosome"/>
</dbReference>
<dbReference type="RefSeq" id="WP_127568314.1">
    <property type="nucleotide sequence ID" value="NZ_BMFB01000001.1"/>
</dbReference>
<comment type="subcellular location">
    <subcellularLocation>
        <location evidence="1">Membrane</location>
    </subcellularLocation>
</comment>
<proteinExistence type="predicted"/>
<dbReference type="SUPFAM" id="SSF161084">
    <property type="entry name" value="MAPEG domain-like"/>
    <property type="match status" value="1"/>
</dbReference>
<sequence length="139" mass="15958">MYQSMMVPLLVLVCWTLVMWVWMYATRIPAMQKAKINPARMKEKSEMDVLPRGVRQIADNHNHLHEQPVIFYALVTYSHLVGVGDAINIGFAWTYVILRIIHSLVQSTINFIPLRFGIYTLATLCLFVIAIRNLIALSV</sequence>
<keyword evidence="6" id="KW-1185">Reference proteome</keyword>
<protein>
    <submittedName>
        <fullName evidence="5">Uncharacterized protein</fullName>
    </submittedName>
</protein>